<sequence>MELQELENRLNILLEQEVIDEHAYAVTIDAYKEVINLLNIERLEQGEMLFTHLPMALTRIGNGEEVEGPDSGMMQEVKNSSNYPKAKSLLGFVERNWVKSLPQEEKDFLKLHFTNVLNINEGVK</sequence>
<dbReference type="Gene3D" id="1.10.1790.10">
    <property type="entry name" value="PRD domain"/>
    <property type="match status" value="1"/>
</dbReference>
<dbReference type="Pfam" id="PF00874">
    <property type="entry name" value="PRD"/>
    <property type="match status" value="1"/>
</dbReference>
<dbReference type="KEGG" id="lao:AOX59_03940"/>
<dbReference type="InterPro" id="IPR036634">
    <property type="entry name" value="PRD_sf"/>
</dbReference>
<name>A0A0U3W3S4_9BACI</name>
<dbReference type="PROSITE" id="PS51372">
    <property type="entry name" value="PRD_2"/>
    <property type="match status" value="1"/>
</dbReference>
<accession>A0A0U3W3S4</accession>
<protein>
    <recommendedName>
        <fullName evidence="1">PRD domain-containing protein</fullName>
    </recommendedName>
</protein>
<dbReference type="Proteomes" id="UP000050331">
    <property type="component" value="Chromosome"/>
</dbReference>
<organism evidence="2 3">
    <name type="scientific">Lentibacillus amyloliquefaciens</name>
    <dbReference type="NCBI Taxonomy" id="1472767"/>
    <lineage>
        <taxon>Bacteria</taxon>
        <taxon>Bacillati</taxon>
        <taxon>Bacillota</taxon>
        <taxon>Bacilli</taxon>
        <taxon>Bacillales</taxon>
        <taxon>Bacillaceae</taxon>
        <taxon>Lentibacillus</taxon>
    </lineage>
</organism>
<evidence type="ECO:0000259" key="1">
    <source>
        <dbReference type="PROSITE" id="PS51372"/>
    </source>
</evidence>
<proteinExistence type="predicted"/>
<dbReference type="GO" id="GO:0006355">
    <property type="term" value="P:regulation of DNA-templated transcription"/>
    <property type="evidence" value="ECO:0007669"/>
    <property type="project" value="InterPro"/>
</dbReference>
<dbReference type="EMBL" id="CP013862">
    <property type="protein sequence ID" value="ALX47824.1"/>
    <property type="molecule type" value="Genomic_DNA"/>
</dbReference>
<dbReference type="OrthoDB" id="3192572at2"/>
<reference evidence="2 3" key="1">
    <citation type="submission" date="2016-01" db="EMBL/GenBank/DDBJ databases">
        <title>Complete genome sequence of strain Lentibacillus amyloliquefaciens LAM0015T isolated from saline sediment.</title>
        <authorList>
            <person name="Wang J.-L."/>
            <person name="He M.-X."/>
        </authorList>
    </citation>
    <scope>NUCLEOTIDE SEQUENCE [LARGE SCALE GENOMIC DNA]</scope>
    <source>
        <strain evidence="2 3">LAM0015</strain>
    </source>
</reference>
<evidence type="ECO:0000313" key="3">
    <source>
        <dbReference type="Proteomes" id="UP000050331"/>
    </source>
</evidence>
<dbReference type="STRING" id="1472767.AOX59_03940"/>
<dbReference type="RefSeq" id="WP_068442123.1">
    <property type="nucleotide sequence ID" value="NZ_CP013862.1"/>
</dbReference>
<dbReference type="InterPro" id="IPR011608">
    <property type="entry name" value="PRD"/>
</dbReference>
<keyword evidence="3" id="KW-1185">Reference proteome</keyword>
<evidence type="ECO:0000313" key="2">
    <source>
        <dbReference type="EMBL" id="ALX47824.1"/>
    </source>
</evidence>
<gene>
    <name evidence="2" type="ORF">AOX59_03940</name>
</gene>
<dbReference type="AlphaFoldDB" id="A0A0U3W3S4"/>
<dbReference type="SUPFAM" id="SSF63520">
    <property type="entry name" value="PTS-regulatory domain, PRD"/>
    <property type="match status" value="1"/>
</dbReference>
<feature type="domain" description="PRD" evidence="1">
    <location>
        <begin position="18"/>
        <end position="123"/>
    </location>
</feature>